<gene>
    <name evidence="2" type="ORF">CTAYLR_001381</name>
</gene>
<proteinExistence type="predicted"/>
<feature type="region of interest" description="Disordered" evidence="1">
    <location>
        <begin position="466"/>
        <end position="661"/>
    </location>
</feature>
<evidence type="ECO:0000256" key="1">
    <source>
        <dbReference type="SAM" id="MobiDB-lite"/>
    </source>
</evidence>
<keyword evidence="3" id="KW-1185">Reference proteome</keyword>
<feature type="compositionally biased region" description="Basic and acidic residues" evidence="1">
    <location>
        <begin position="496"/>
        <end position="513"/>
    </location>
</feature>
<feature type="region of interest" description="Disordered" evidence="1">
    <location>
        <begin position="781"/>
        <end position="816"/>
    </location>
</feature>
<protein>
    <submittedName>
        <fullName evidence="2">Uncharacterized protein</fullName>
    </submittedName>
</protein>
<feature type="compositionally biased region" description="Basic and acidic residues" evidence="1">
    <location>
        <begin position="781"/>
        <end position="795"/>
    </location>
</feature>
<sequence length="816" mass="88638">MITAAWARTWDDVEPFDCNQTTLDRPLQILRESNNNADPIFLRRLDLDTGDYATVQILTKLQSSSLGTPIKVNAGAMYFENGENFLFAAFEFENLNGRYLCRFDNDTLACTHKLKVAAYAATIVNTTYLYGTGFLNGEYRLFAVRRVDTDGIKVDEPYRILVPDENPGQFFDLMDLQNECESGFCIEGSTGTNFVLGLSYGLKALLVVETNLEGIPIRYLWIYGLNVIDEDGNLASSDFNKAGACFTLYSLTGTGIRSLCTSNNGNGHYDLQLPIDATYCDGFWNDIDATELKVCDRRCDNCQRPLVGYVLASPVTNQNDDQYHQSPGYSRCSSPLRADVCALGAAILDANRYSIGCAVGTADARALRDAVGGAVEGAVRRADNSAICAAIFDAKQRAEWCVDGRAVGIAESHPDGSTVEDAHDSAVRADAHSDGISERKPNSCTVGGADNSAISDAFFCTTDHRTVEGAEPNSDYVSEREPDGSTLRDAVGSARTECRVDGRANGISEREPDSNTVLGADPDADGRPRRRPDCSTLPVAEQRARTECRVDGRANGISEREPDSSTVLGADPDADGRARRRPDCSTLPVAEQRARTECRVDGRANGISEREPDSSTVLGADPDAHARARRRPDCSTLPVAEQRAHAERRVDGHADGISEREPNRSAFGRAELDAHGRAIRCTFGCAEPDADGISERHPDCCTFRGAEQRAIQRGHGSAVCATFADTNQRPEWRTDSDFNCAAQCKPDRNAVDITDNSTVSATFADTEQRTECPADGIANRVAERHSESRTLRVAEQHAVGSTDPGSIPSPVDHSIE</sequence>
<reference evidence="2" key="1">
    <citation type="submission" date="2023-01" db="EMBL/GenBank/DDBJ databases">
        <title>Metagenome sequencing of chrysophaentin producing Chrysophaeum taylorii.</title>
        <authorList>
            <person name="Davison J."/>
            <person name="Bewley C."/>
        </authorList>
    </citation>
    <scope>NUCLEOTIDE SEQUENCE</scope>
    <source>
        <strain evidence="2">NIES-1699</strain>
    </source>
</reference>
<evidence type="ECO:0000313" key="3">
    <source>
        <dbReference type="Proteomes" id="UP001230188"/>
    </source>
</evidence>
<dbReference type="AlphaFoldDB" id="A0AAD7XER6"/>
<feature type="compositionally biased region" description="Basic and acidic residues" evidence="1">
    <location>
        <begin position="592"/>
        <end position="613"/>
    </location>
</feature>
<evidence type="ECO:0000313" key="2">
    <source>
        <dbReference type="EMBL" id="KAJ8598512.1"/>
    </source>
</evidence>
<comment type="caution">
    <text evidence="2">The sequence shown here is derived from an EMBL/GenBank/DDBJ whole genome shotgun (WGS) entry which is preliminary data.</text>
</comment>
<feature type="compositionally biased region" description="Basic and acidic residues" evidence="1">
    <location>
        <begin position="524"/>
        <end position="533"/>
    </location>
</feature>
<organism evidence="2 3">
    <name type="scientific">Chrysophaeum taylorii</name>
    <dbReference type="NCBI Taxonomy" id="2483200"/>
    <lineage>
        <taxon>Eukaryota</taxon>
        <taxon>Sar</taxon>
        <taxon>Stramenopiles</taxon>
        <taxon>Ochrophyta</taxon>
        <taxon>Pelagophyceae</taxon>
        <taxon>Pelagomonadales</taxon>
        <taxon>Pelagomonadaceae</taxon>
        <taxon>Chrysophaeum</taxon>
    </lineage>
</organism>
<dbReference type="Proteomes" id="UP001230188">
    <property type="component" value="Unassembled WGS sequence"/>
</dbReference>
<feature type="compositionally biased region" description="Basic and acidic residues" evidence="1">
    <location>
        <begin position="642"/>
        <end position="661"/>
    </location>
</feature>
<accession>A0AAD7XER6</accession>
<dbReference type="EMBL" id="JAQMWT010000671">
    <property type="protein sequence ID" value="KAJ8598512.1"/>
    <property type="molecule type" value="Genomic_DNA"/>
</dbReference>
<feature type="compositionally biased region" description="Basic and acidic residues" evidence="1">
    <location>
        <begin position="574"/>
        <end position="583"/>
    </location>
</feature>
<name>A0AAD7XER6_9STRA</name>
<feature type="compositionally biased region" description="Basic and acidic residues" evidence="1">
    <location>
        <begin position="542"/>
        <end position="563"/>
    </location>
</feature>